<feature type="transmembrane region" description="Helical" evidence="7">
    <location>
        <begin position="427"/>
        <end position="450"/>
    </location>
</feature>
<feature type="transmembrane region" description="Helical" evidence="7">
    <location>
        <begin position="323"/>
        <end position="345"/>
    </location>
</feature>
<feature type="transmembrane region" description="Helical" evidence="7">
    <location>
        <begin position="352"/>
        <end position="375"/>
    </location>
</feature>
<accession>A0A8T7M9Y2</accession>
<dbReference type="InterPro" id="IPR020846">
    <property type="entry name" value="MFS_dom"/>
</dbReference>
<organism evidence="9 11">
    <name type="scientific">Candidatus Chlorohelix allophototropha</name>
    <dbReference type="NCBI Taxonomy" id="3003348"/>
    <lineage>
        <taxon>Bacteria</taxon>
        <taxon>Bacillati</taxon>
        <taxon>Chloroflexota</taxon>
        <taxon>Chloroflexia</taxon>
        <taxon>Candidatus Chloroheliales</taxon>
        <taxon>Candidatus Chloroheliaceae</taxon>
        <taxon>Candidatus Chlorohelix</taxon>
    </lineage>
</organism>
<dbReference type="Gene3D" id="1.20.1250.20">
    <property type="entry name" value="MFS general substrate transporter like domains"/>
    <property type="match status" value="2"/>
</dbReference>
<comment type="subcellular location">
    <subcellularLocation>
        <location evidence="1">Cell membrane</location>
        <topology evidence="1">Multi-pass membrane protein</topology>
    </subcellularLocation>
</comment>
<evidence type="ECO:0000256" key="1">
    <source>
        <dbReference type="ARBA" id="ARBA00004651"/>
    </source>
</evidence>
<proteinExistence type="predicted"/>
<evidence type="ECO:0000256" key="7">
    <source>
        <dbReference type="SAM" id="Phobius"/>
    </source>
</evidence>
<dbReference type="EMBL" id="JACATZ010000003">
    <property type="protein sequence ID" value="NWJ48998.1"/>
    <property type="molecule type" value="Genomic_DNA"/>
</dbReference>
<evidence type="ECO:0000256" key="4">
    <source>
        <dbReference type="ARBA" id="ARBA00022692"/>
    </source>
</evidence>
<reference evidence="9 11" key="1">
    <citation type="submission" date="2020-06" db="EMBL/GenBank/DDBJ databases">
        <title>Anoxygenic phototrophic Chloroflexota member uses a Type I reaction center.</title>
        <authorList>
            <person name="Tsuji J.M."/>
            <person name="Shaw N.A."/>
            <person name="Nagashima S."/>
            <person name="Venkiteswaran J."/>
            <person name="Schiff S.L."/>
            <person name="Hanada S."/>
            <person name="Tank M."/>
            <person name="Neufeld J.D."/>
        </authorList>
    </citation>
    <scope>NUCLEOTIDE SEQUENCE [LARGE SCALE GENOMIC DNA]</scope>
    <source>
        <strain evidence="9">L227-S17</strain>
    </source>
</reference>
<dbReference type="RefSeq" id="WP_341470831.1">
    <property type="nucleotide sequence ID" value="NZ_CP128400.1"/>
</dbReference>
<dbReference type="AlphaFoldDB" id="A0A8T7M9Y2"/>
<protein>
    <submittedName>
        <fullName evidence="9">MFS transporter</fullName>
    </submittedName>
</protein>
<evidence type="ECO:0000256" key="5">
    <source>
        <dbReference type="ARBA" id="ARBA00022989"/>
    </source>
</evidence>
<feature type="transmembrane region" description="Helical" evidence="7">
    <location>
        <begin position="117"/>
        <end position="137"/>
    </location>
</feature>
<dbReference type="InterPro" id="IPR050171">
    <property type="entry name" value="MFS_Transporters"/>
</dbReference>
<keyword evidence="12" id="KW-1185">Reference proteome</keyword>
<feature type="transmembrane region" description="Helical" evidence="7">
    <location>
        <begin position="83"/>
        <end position="105"/>
    </location>
</feature>
<keyword evidence="4 7" id="KW-0812">Transmembrane</keyword>
<evidence type="ECO:0000313" key="9">
    <source>
        <dbReference type="EMBL" id="NWJ48998.1"/>
    </source>
</evidence>
<feature type="transmembrane region" description="Helical" evidence="7">
    <location>
        <begin position="243"/>
        <end position="264"/>
    </location>
</feature>
<feature type="transmembrane region" description="Helical" evidence="7">
    <location>
        <begin position="12"/>
        <end position="31"/>
    </location>
</feature>
<name>A0A8T7M9Y2_9CHLR</name>
<sequence>MIVHKDTKEKLLVNRLSIIASIFSVLLLRIASRTSFVVLGFYLGKNFESAALVVIVIEAFYVSELLLAPIVGALSDRHGRKPYMLYAPIVGALAALLMAIASFLFPRPNAEQFNLELITLLLLIMAGRLLEGAATALNTPANLGYLTDATIGADKLRARVMTGFEIATVGGLALAIPFGGQVSHFLGTAGFFVVIGLQALCFLTIFFFMQESLSREEQSSNHGSLFASLDVIREKQVFTFMPAWLSVNMMVGAWISLITIMLAYPTPNANRAFEPASFPQSSPRVIHFIGSVIHNYNFLLAGQDADKRHPDQLLYGGFGQSEATALVGVFGLFFLIGMGLWTFVLPRFRRTTVMLIGLSGLLVAIIAFCIINSAADNPATLSSNGKTLVFSMIPIALLGIMVLSGFTPSSLTHLGAISETMPGKRGAVMGLYSVLLGIGQLLGTLLGSIFVDAGGFYGLMLYSAILGFISLWSVLYMRSHKHDLIKTGMH</sequence>
<feature type="domain" description="Major facilitator superfamily (MFS) profile" evidence="8">
    <location>
        <begin position="10"/>
        <end position="482"/>
    </location>
</feature>
<evidence type="ECO:0000259" key="8">
    <source>
        <dbReference type="PROSITE" id="PS50850"/>
    </source>
</evidence>
<dbReference type="Pfam" id="PF07690">
    <property type="entry name" value="MFS_1"/>
    <property type="match status" value="2"/>
</dbReference>
<dbReference type="Proteomes" id="UP000521676">
    <property type="component" value="Unassembled WGS sequence"/>
</dbReference>
<evidence type="ECO:0000313" key="12">
    <source>
        <dbReference type="Proteomes" id="UP001431572"/>
    </source>
</evidence>
<dbReference type="InterPro" id="IPR036259">
    <property type="entry name" value="MFS_trans_sf"/>
</dbReference>
<feature type="transmembrane region" description="Helical" evidence="7">
    <location>
        <begin position="185"/>
        <end position="209"/>
    </location>
</feature>
<evidence type="ECO:0000256" key="6">
    <source>
        <dbReference type="ARBA" id="ARBA00023136"/>
    </source>
</evidence>
<reference evidence="10" key="2">
    <citation type="journal article" date="2024" name="Nature">
        <title>Anoxygenic phototroph of the Chloroflexota uses a type I reaction centre.</title>
        <authorList>
            <person name="Tsuji J.M."/>
            <person name="Shaw N.A."/>
            <person name="Nagashima S."/>
            <person name="Venkiteswaran J.J."/>
            <person name="Schiff S.L."/>
            <person name="Watanabe T."/>
            <person name="Fukui M."/>
            <person name="Hanada S."/>
            <person name="Tank M."/>
            <person name="Neufeld J.D."/>
        </authorList>
    </citation>
    <scope>NUCLEOTIDE SEQUENCE</scope>
    <source>
        <strain evidence="10">L227-S17</strain>
    </source>
</reference>
<dbReference type="PROSITE" id="PS50850">
    <property type="entry name" value="MFS"/>
    <property type="match status" value="1"/>
</dbReference>
<evidence type="ECO:0000256" key="3">
    <source>
        <dbReference type="ARBA" id="ARBA00022475"/>
    </source>
</evidence>
<dbReference type="SUPFAM" id="SSF103473">
    <property type="entry name" value="MFS general substrate transporter"/>
    <property type="match status" value="1"/>
</dbReference>
<dbReference type="InterPro" id="IPR011701">
    <property type="entry name" value="MFS"/>
</dbReference>
<dbReference type="EMBL" id="CP128400">
    <property type="protein sequence ID" value="WJW68927.1"/>
    <property type="molecule type" value="Genomic_DNA"/>
</dbReference>
<feature type="transmembrane region" description="Helical" evidence="7">
    <location>
        <begin position="387"/>
        <end position="406"/>
    </location>
</feature>
<keyword evidence="5 7" id="KW-1133">Transmembrane helix</keyword>
<dbReference type="GO" id="GO:0022857">
    <property type="term" value="F:transmembrane transporter activity"/>
    <property type="evidence" value="ECO:0007669"/>
    <property type="project" value="InterPro"/>
</dbReference>
<keyword evidence="3" id="KW-1003">Cell membrane</keyword>
<feature type="transmembrane region" description="Helical" evidence="7">
    <location>
        <begin position="456"/>
        <end position="477"/>
    </location>
</feature>
<dbReference type="Proteomes" id="UP001431572">
    <property type="component" value="Chromosome 2"/>
</dbReference>
<evidence type="ECO:0000313" key="10">
    <source>
        <dbReference type="EMBL" id="WJW68927.1"/>
    </source>
</evidence>
<keyword evidence="2" id="KW-0813">Transport</keyword>
<evidence type="ECO:0000256" key="2">
    <source>
        <dbReference type="ARBA" id="ARBA00022448"/>
    </source>
</evidence>
<dbReference type="PANTHER" id="PTHR23517">
    <property type="entry name" value="RESISTANCE PROTEIN MDTM, PUTATIVE-RELATED-RELATED"/>
    <property type="match status" value="1"/>
</dbReference>
<keyword evidence="6 7" id="KW-0472">Membrane</keyword>
<feature type="transmembrane region" description="Helical" evidence="7">
    <location>
        <begin position="158"/>
        <end position="179"/>
    </location>
</feature>
<dbReference type="GO" id="GO:0005886">
    <property type="term" value="C:plasma membrane"/>
    <property type="evidence" value="ECO:0007669"/>
    <property type="project" value="UniProtKB-SubCell"/>
</dbReference>
<evidence type="ECO:0000313" key="11">
    <source>
        <dbReference type="Proteomes" id="UP000521676"/>
    </source>
</evidence>
<feature type="transmembrane region" description="Helical" evidence="7">
    <location>
        <begin position="51"/>
        <end position="71"/>
    </location>
</feature>
<gene>
    <name evidence="9" type="ORF">HXX08_24315</name>
    <name evidence="10" type="ORF">OZ401_004549</name>
</gene>